<evidence type="ECO:0000256" key="1">
    <source>
        <dbReference type="ARBA" id="ARBA00011353"/>
    </source>
</evidence>
<reference evidence="3" key="1">
    <citation type="submission" date="2020-10" db="EMBL/GenBank/DDBJ databases">
        <title>High-Quality Genome Resource of Clonostachys rosea strain S41 by Oxford Nanopore Long-Read Sequencing.</title>
        <authorList>
            <person name="Wang H."/>
        </authorList>
    </citation>
    <scope>NUCLEOTIDE SEQUENCE</scope>
    <source>
        <strain evidence="3">S41</strain>
    </source>
</reference>
<dbReference type="Proteomes" id="UP000616885">
    <property type="component" value="Unassembled WGS sequence"/>
</dbReference>
<dbReference type="EMBL" id="JADCTT010000020">
    <property type="protein sequence ID" value="KAF9742655.1"/>
    <property type="molecule type" value="Genomic_DNA"/>
</dbReference>
<dbReference type="AlphaFoldDB" id="A0A8H7K1W3"/>
<protein>
    <recommendedName>
        <fullName evidence="5">Chromo domain-containing protein</fullName>
    </recommendedName>
</protein>
<proteinExistence type="predicted"/>
<comment type="caution">
    <text evidence="3">The sequence shown here is derived from an EMBL/GenBank/DDBJ whole genome shotgun (WGS) entry which is preliminary data.</text>
</comment>
<dbReference type="Gene3D" id="2.40.50.40">
    <property type="match status" value="1"/>
</dbReference>
<feature type="compositionally biased region" description="Low complexity" evidence="2">
    <location>
        <begin position="138"/>
        <end position="153"/>
    </location>
</feature>
<dbReference type="InterPro" id="IPR016197">
    <property type="entry name" value="Chromo-like_dom_sf"/>
</dbReference>
<evidence type="ECO:0008006" key="5">
    <source>
        <dbReference type="Google" id="ProtNLM"/>
    </source>
</evidence>
<accession>A0A8H7K1W3</accession>
<sequence>MTHFTGESSDGTAARRKAPDWPKICDYRWAADDSLELQVLWPILDKHTWVGETVLHRRFKELLLDFWRDVGGRPENPFDPEVYQVYAVRGHARDKLSRRKMLQIEWTGYETLTWEDHRTMRRDVPELVDEYFQQLDEASSSSSSSSAASASAAKWPILK</sequence>
<feature type="region of interest" description="Disordered" evidence="2">
    <location>
        <begin position="137"/>
        <end position="159"/>
    </location>
</feature>
<organism evidence="3 4">
    <name type="scientific">Bionectria ochroleuca</name>
    <name type="common">Gliocladium roseum</name>
    <dbReference type="NCBI Taxonomy" id="29856"/>
    <lineage>
        <taxon>Eukaryota</taxon>
        <taxon>Fungi</taxon>
        <taxon>Dikarya</taxon>
        <taxon>Ascomycota</taxon>
        <taxon>Pezizomycotina</taxon>
        <taxon>Sordariomycetes</taxon>
        <taxon>Hypocreomycetidae</taxon>
        <taxon>Hypocreales</taxon>
        <taxon>Bionectriaceae</taxon>
        <taxon>Clonostachys</taxon>
    </lineage>
</organism>
<evidence type="ECO:0000313" key="3">
    <source>
        <dbReference type="EMBL" id="KAF9742655.1"/>
    </source>
</evidence>
<name>A0A8H7K1W3_BIOOC</name>
<evidence type="ECO:0000313" key="4">
    <source>
        <dbReference type="Proteomes" id="UP000616885"/>
    </source>
</evidence>
<comment type="subunit">
    <text evidence="1">Component of the NuA4 histone acetyltransferase complex.</text>
</comment>
<dbReference type="SUPFAM" id="SSF54160">
    <property type="entry name" value="Chromo domain-like"/>
    <property type="match status" value="1"/>
</dbReference>
<evidence type="ECO:0000256" key="2">
    <source>
        <dbReference type="SAM" id="MobiDB-lite"/>
    </source>
</evidence>
<gene>
    <name evidence="3" type="ORF">IM811_009308</name>
</gene>